<dbReference type="PANTHER" id="PTHR24198:SF165">
    <property type="entry name" value="ANKYRIN REPEAT-CONTAINING PROTEIN-RELATED"/>
    <property type="match status" value="1"/>
</dbReference>
<name>A0A5S6QC69_TRIMR</name>
<keyword evidence="1" id="KW-0677">Repeat</keyword>
<dbReference type="Pfam" id="PF12796">
    <property type="entry name" value="Ank_2"/>
    <property type="match status" value="2"/>
</dbReference>
<feature type="repeat" description="ANK" evidence="3">
    <location>
        <begin position="240"/>
        <end position="272"/>
    </location>
</feature>
<feature type="repeat" description="ANK" evidence="3">
    <location>
        <begin position="460"/>
        <end position="492"/>
    </location>
</feature>
<accession>A0A5S6QC69</accession>
<dbReference type="PROSITE" id="PS50097">
    <property type="entry name" value="BTB"/>
    <property type="match status" value="1"/>
</dbReference>
<dbReference type="SMART" id="SM00248">
    <property type="entry name" value="ANK"/>
    <property type="match status" value="12"/>
</dbReference>
<dbReference type="InterPro" id="IPR002110">
    <property type="entry name" value="Ankyrin_rpt"/>
</dbReference>
<sequence length="741" mass="81115">MDDYLNGQSKLLACDHKQEAAQVVASAGEPTETAFARRLLSTARELFESEKLSDMTVILDGRKIPCHRFVFVARSDYWSVNNLAKVSTLEFEGLPYDTGHTLLKWVYTDEVDVKLGDWMILDLVHAAKRFNLHQLIQRCERLLISSLNVNNCVKFYKCALDLNAEKLLETTSHYIVSLLGNIPRESFDQLGSAALHGLLESKFKFPLHAAISLRREDVVRLCVNEHSDRLLSRLAEPNEKGDIPLQMALESRQDSIAQCLVDSGADVDSKTLQGVPLIIDFLKRGDYESCSFLTANAACLNCVDPMELRNGLHILAAGCLSSLNGQGSCEGLAPYANLVRRFLAGDVPVNAVDREHNTPLHLAVLSRNAVFFNSIVKLSSLNFDLLNDQGLPALWYALDCPDGSDNFAFAEELISRGANFNSIRPKTGDTLLSMCVKNDLTSAALYLVDKGASVDVPNAEGETALYLACSSGIVDLVAVLLGHGANPNVQRKGDNETPLLVAIRRRHFAAVDVLLKDRKEGSCRLPLLFELVDARGDNALSLAINSGLYQVADKLMSAGCSVNSKDANGDLLLTKFIEEANSDACLYLIHHGCEINEKAANYPAPLIHAVEKHLPQVVEALCKAGVDTTATNDDGDSALWVALCLQMEDVAAILVKSGMSVDAWVPGPSGCLQTLLHKAIDENNQSAACFLIQKYVVGRLNCLRNLHCLRLLQRKVEYSLTIASSRRLRFISRVAVPKASG</sequence>
<feature type="repeat" description="ANK" evidence="3">
    <location>
        <begin position="535"/>
        <end position="567"/>
    </location>
</feature>
<dbReference type="Gene3D" id="3.30.710.10">
    <property type="entry name" value="Potassium Channel Kv1.1, Chain A"/>
    <property type="match status" value="1"/>
</dbReference>
<dbReference type="PROSITE" id="PS50297">
    <property type="entry name" value="ANK_REP_REGION"/>
    <property type="match status" value="2"/>
</dbReference>
<dbReference type="InterPro" id="IPR000210">
    <property type="entry name" value="BTB/POZ_dom"/>
</dbReference>
<dbReference type="Pfam" id="PF00651">
    <property type="entry name" value="BTB"/>
    <property type="match status" value="1"/>
</dbReference>
<feature type="domain" description="BTB" evidence="4">
    <location>
        <begin position="53"/>
        <end position="115"/>
    </location>
</feature>
<evidence type="ECO:0000313" key="5">
    <source>
        <dbReference type="Proteomes" id="UP000046395"/>
    </source>
</evidence>
<keyword evidence="5" id="KW-1185">Reference proteome</keyword>
<dbReference type="SUPFAM" id="SSF54695">
    <property type="entry name" value="POZ domain"/>
    <property type="match status" value="1"/>
</dbReference>
<dbReference type="PANTHER" id="PTHR24198">
    <property type="entry name" value="ANKYRIN REPEAT AND PROTEIN KINASE DOMAIN-CONTAINING PROTEIN"/>
    <property type="match status" value="1"/>
</dbReference>
<dbReference type="STRING" id="70415.A0A5S6QC69"/>
<protein>
    <submittedName>
        <fullName evidence="6">BTB domain-containing protein</fullName>
    </submittedName>
</protein>
<evidence type="ECO:0000313" key="6">
    <source>
        <dbReference type="WBParaSite" id="TMUE_1000004685.1"/>
    </source>
</evidence>
<evidence type="ECO:0000256" key="2">
    <source>
        <dbReference type="ARBA" id="ARBA00023043"/>
    </source>
</evidence>
<dbReference type="WBParaSite" id="TMUE_1000004685.1">
    <property type="protein sequence ID" value="TMUE_1000004685.1"/>
    <property type="gene ID" value="WBGene00302538"/>
</dbReference>
<proteinExistence type="predicted"/>
<dbReference type="PROSITE" id="PS50088">
    <property type="entry name" value="ANK_REPEAT"/>
    <property type="match status" value="3"/>
</dbReference>
<evidence type="ECO:0000259" key="4">
    <source>
        <dbReference type="PROSITE" id="PS50097"/>
    </source>
</evidence>
<dbReference type="Proteomes" id="UP000046395">
    <property type="component" value="Unassembled WGS sequence"/>
</dbReference>
<dbReference type="Gene3D" id="1.25.40.20">
    <property type="entry name" value="Ankyrin repeat-containing domain"/>
    <property type="match status" value="2"/>
</dbReference>
<dbReference type="SMART" id="SM00225">
    <property type="entry name" value="BTB"/>
    <property type="match status" value="1"/>
</dbReference>
<dbReference type="SUPFAM" id="SSF48403">
    <property type="entry name" value="Ankyrin repeat"/>
    <property type="match status" value="1"/>
</dbReference>
<dbReference type="AlphaFoldDB" id="A0A5S6QC69"/>
<organism evidence="5 6">
    <name type="scientific">Trichuris muris</name>
    <name type="common">Mouse whipworm</name>
    <dbReference type="NCBI Taxonomy" id="70415"/>
    <lineage>
        <taxon>Eukaryota</taxon>
        <taxon>Metazoa</taxon>
        <taxon>Ecdysozoa</taxon>
        <taxon>Nematoda</taxon>
        <taxon>Enoplea</taxon>
        <taxon>Dorylaimia</taxon>
        <taxon>Trichinellida</taxon>
        <taxon>Trichuridae</taxon>
        <taxon>Trichuris</taxon>
    </lineage>
</organism>
<keyword evidence="2 3" id="KW-0040">ANK repeat</keyword>
<evidence type="ECO:0000256" key="3">
    <source>
        <dbReference type="PROSITE-ProRule" id="PRU00023"/>
    </source>
</evidence>
<dbReference type="InterPro" id="IPR011333">
    <property type="entry name" value="SKP1/BTB/POZ_sf"/>
</dbReference>
<evidence type="ECO:0000256" key="1">
    <source>
        <dbReference type="ARBA" id="ARBA00022737"/>
    </source>
</evidence>
<dbReference type="InterPro" id="IPR036770">
    <property type="entry name" value="Ankyrin_rpt-contain_sf"/>
</dbReference>
<reference evidence="6" key="1">
    <citation type="submission" date="2019-12" db="UniProtKB">
        <authorList>
            <consortium name="WormBaseParasite"/>
        </authorList>
    </citation>
    <scope>IDENTIFICATION</scope>
</reference>